<dbReference type="AlphaFoldDB" id="E7QX06"/>
<dbReference type="Proteomes" id="UP000184203">
    <property type="component" value="Unassembled WGS sequence"/>
</dbReference>
<sequence>MARNITKSAALALGTAAALGAAWVGWGAYTRRTTDRVPYTTALHVDGVEIRRYPDTVVAKTTADSQGEAFQRLFRYIQGNNRSRDEIEMTAPVSTGREKIAMTAPVASESSDGRMEMAFFLPGEYTAEGAPEPEDEAVTIESIEARTLAVRPFSWYATDARVADNRRRLFDTLSAHNLTPTGDPFLLRYDDPWTPPFMRRNEIAVELE</sequence>
<dbReference type="Proteomes" id="UP000003751">
    <property type="component" value="Unassembled WGS sequence"/>
</dbReference>
<gene>
    <name evidence="2" type="ORF">SAMN05444342_1023</name>
    <name evidence="1" type="ORF">ZOD2009_16723</name>
</gene>
<reference evidence="1 3" key="1">
    <citation type="journal article" date="2014" name="ISME J.">
        <title>Trehalose/2-sulfotrehalose biosynthesis and glycine-betaine uptake are widely spread mechanisms for osmoadaptation in the Halobacteriales.</title>
        <authorList>
            <person name="Youssef N.H."/>
            <person name="Savage-Ashlock K.N."/>
            <person name="McCully A.L."/>
            <person name="Luedtke B."/>
            <person name="Shaw E.I."/>
            <person name="Hoff W.D."/>
            <person name="Elshahed M.S."/>
        </authorList>
    </citation>
    <scope>NUCLEOTIDE SEQUENCE [LARGE SCALE GENOMIC DNA]</scope>
    <source>
        <strain evidence="1 3">DX253</strain>
    </source>
</reference>
<keyword evidence="4" id="KW-1185">Reference proteome</keyword>
<dbReference type="InterPro" id="IPR011256">
    <property type="entry name" value="Reg_factor_effector_dom_sf"/>
</dbReference>
<dbReference type="SUPFAM" id="SSF55136">
    <property type="entry name" value="Probable bacterial effector-binding domain"/>
    <property type="match status" value="1"/>
</dbReference>
<dbReference type="EMBL" id="FRAN01000001">
    <property type="protein sequence ID" value="SHK22751.1"/>
    <property type="molecule type" value="Genomic_DNA"/>
</dbReference>
<evidence type="ECO:0000313" key="2">
    <source>
        <dbReference type="EMBL" id="SHK22751.1"/>
    </source>
</evidence>
<dbReference type="InterPro" id="IPR006917">
    <property type="entry name" value="SOUL_heme-bd"/>
</dbReference>
<evidence type="ECO:0000313" key="3">
    <source>
        <dbReference type="Proteomes" id="UP000003751"/>
    </source>
</evidence>
<protein>
    <submittedName>
        <fullName evidence="1">SOUL heme-binding protein</fullName>
    </submittedName>
</protein>
<dbReference type="STRING" id="797209.GCA_000376445_03096"/>
<proteinExistence type="predicted"/>
<dbReference type="eggNOG" id="arCOG04820">
    <property type="taxonomic scope" value="Archaea"/>
</dbReference>
<dbReference type="EMBL" id="AEMG01000019">
    <property type="protein sequence ID" value="EFW90809.1"/>
    <property type="molecule type" value="Genomic_DNA"/>
</dbReference>
<dbReference type="PANTHER" id="PTHR11220">
    <property type="entry name" value="HEME-BINDING PROTEIN-RELATED"/>
    <property type="match status" value="1"/>
</dbReference>
<dbReference type="RefSeq" id="WP_007981713.1">
    <property type="nucleotide sequence ID" value="NZ_AEMG01000019.1"/>
</dbReference>
<reference evidence="4" key="2">
    <citation type="submission" date="2016-11" db="EMBL/GenBank/DDBJ databases">
        <authorList>
            <person name="Varghese N."/>
            <person name="Submissions S."/>
        </authorList>
    </citation>
    <scope>NUCLEOTIDE SEQUENCE [LARGE SCALE GENOMIC DNA]</scope>
    <source>
        <strain evidence="4">DX253</strain>
    </source>
</reference>
<evidence type="ECO:0000313" key="1">
    <source>
        <dbReference type="EMBL" id="EFW90809.1"/>
    </source>
</evidence>
<dbReference type="OrthoDB" id="141612at2157"/>
<reference evidence="2" key="3">
    <citation type="submission" date="2016-11" db="EMBL/GenBank/DDBJ databases">
        <authorList>
            <person name="Jaros S."/>
            <person name="Januszkiewicz K."/>
            <person name="Wedrychowicz H."/>
        </authorList>
    </citation>
    <scope>NUCLEOTIDE SEQUENCE [LARGE SCALE GENOMIC DNA]</scope>
    <source>
        <strain evidence="2">DX253</strain>
    </source>
</reference>
<dbReference type="PANTHER" id="PTHR11220:SF1">
    <property type="entry name" value="HEME-BINDING PROTEIN 2"/>
    <property type="match status" value="1"/>
</dbReference>
<accession>E7QX06</accession>
<evidence type="ECO:0000313" key="4">
    <source>
        <dbReference type="Proteomes" id="UP000184203"/>
    </source>
</evidence>
<dbReference type="Gene3D" id="3.20.80.10">
    <property type="entry name" value="Regulatory factor, effector binding domain"/>
    <property type="match status" value="1"/>
</dbReference>
<name>E7QX06_HALPU</name>
<dbReference type="Pfam" id="PF04832">
    <property type="entry name" value="SOUL"/>
    <property type="match status" value="1"/>
</dbReference>
<organism evidence="1 3">
    <name type="scientific">Haladaptatus paucihalophilus DX253</name>
    <dbReference type="NCBI Taxonomy" id="797209"/>
    <lineage>
        <taxon>Archaea</taxon>
        <taxon>Methanobacteriati</taxon>
        <taxon>Methanobacteriota</taxon>
        <taxon>Stenosarchaea group</taxon>
        <taxon>Halobacteria</taxon>
        <taxon>Halobacteriales</taxon>
        <taxon>Haladaptataceae</taxon>
        <taxon>Haladaptatus</taxon>
    </lineage>
</organism>
<dbReference type="PATRIC" id="fig|797209.4.peg.3266"/>